<evidence type="ECO:0000256" key="1">
    <source>
        <dbReference type="ARBA" id="ARBA00004162"/>
    </source>
</evidence>
<dbReference type="AlphaFoldDB" id="A0A433JRS1"/>
<evidence type="ECO:0000313" key="13">
    <source>
        <dbReference type="Proteomes" id="UP000274909"/>
    </source>
</evidence>
<evidence type="ECO:0000256" key="10">
    <source>
        <dbReference type="SAM" id="MobiDB-lite"/>
    </source>
</evidence>
<dbReference type="InterPro" id="IPR003849">
    <property type="entry name" value="Preprotein_translocase_YajC"/>
</dbReference>
<dbReference type="NCBIfam" id="TIGR00739">
    <property type="entry name" value="yajC"/>
    <property type="match status" value="1"/>
</dbReference>
<name>A0A433JRS1_9MICO</name>
<evidence type="ECO:0000256" key="6">
    <source>
        <dbReference type="ARBA" id="ARBA00022927"/>
    </source>
</evidence>
<keyword evidence="7 11" id="KW-1133">Transmembrane helix</keyword>
<evidence type="ECO:0000256" key="11">
    <source>
        <dbReference type="SAM" id="Phobius"/>
    </source>
</evidence>
<gene>
    <name evidence="12" type="primary">yajC</name>
    <name evidence="12" type="ORF">ELQ94_04015</name>
</gene>
<comment type="similarity">
    <text evidence="2">Belongs to the YajC family.</text>
</comment>
<evidence type="ECO:0000313" key="12">
    <source>
        <dbReference type="EMBL" id="RUR00737.1"/>
    </source>
</evidence>
<dbReference type="GO" id="GO:0015031">
    <property type="term" value="P:protein transport"/>
    <property type="evidence" value="ECO:0007669"/>
    <property type="project" value="UniProtKB-KW"/>
</dbReference>
<dbReference type="PANTHER" id="PTHR33909">
    <property type="entry name" value="SEC TRANSLOCON ACCESSORY COMPLEX SUBUNIT YAJC"/>
    <property type="match status" value="1"/>
</dbReference>
<feature type="compositionally biased region" description="Basic and acidic residues" evidence="10">
    <location>
        <begin position="116"/>
        <end position="134"/>
    </location>
</feature>
<keyword evidence="8" id="KW-0811">Translocation</keyword>
<protein>
    <submittedName>
        <fullName evidence="12">Preprotein translocase subunit YajC</fullName>
    </submittedName>
</protein>
<dbReference type="RefSeq" id="WP_127047489.1">
    <property type="nucleotide sequence ID" value="NZ_RZGZ01000002.1"/>
</dbReference>
<evidence type="ECO:0000256" key="7">
    <source>
        <dbReference type="ARBA" id="ARBA00022989"/>
    </source>
</evidence>
<proteinExistence type="inferred from homology"/>
<keyword evidence="4" id="KW-1003">Cell membrane</keyword>
<comment type="caution">
    <text evidence="12">The sequence shown here is derived from an EMBL/GenBank/DDBJ whole genome shotgun (WGS) entry which is preliminary data.</text>
</comment>
<reference evidence="12 13" key="1">
    <citation type="submission" date="2018-12" db="EMBL/GenBank/DDBJ databases">
        <authorList>
            <person name="Li F."/>
        </authorList>
    </citation>
    <scope>NUCLEOTIDE SEQUENCE [LARGE SCALE GENOMIC DNA]</scope>
    <source>
        <strain evidence="12 13">EGI 6500705</strain>
    </source>
</reference>
<evidence type="ECO:0000256" key="9">
    <source>
        <dbReference type="ARBA" id="ARBA00023136"/>
    </source>
</evidence>
<comment type="subcellular location">
    <subcellularLocation>
        <location evidence="1">Cell membrane</location>
        <topology evidence="1">Single-pass membrane protein</topology>
    </subcellularLocation>
</comment>
<organism evidence="12 13">
    <name type="scientific">Labedella endophytica</name>
    <dbReference type="NCBI Taxonomy" id="1523160"/>
    <lineage>
        <taxon>Bacteria</taxon>
        <taxon>Bacillati</taxon>
        <taxon>Actinomycetota</taxon>
        <taxon>Actinomycetes</taxon>
        <taxon>Micrococcales</taxon>
        <taxon>Microbacteriaceae</taxon>
        <taxon>Labedella</taxon>
    </lineage>
</organism>
<keyword evidence="3" id="KW-0813">Transport</keyword>
<dbReference type="Proteomes" id="UP000274909">
    <property type="component" value="Unassembled WGS sequence"/>
</dbReference>
<evidence type="ECO:0000256" key="3">
    <source>
        <dbReference type="ARBA" id="ARBA00022448"/>
    </source>
</evidence>
<feature type="region of interest" description="Disordered" evidence="10">
    <location>
        <begin position="103"/>
        <end position="134"/>
    </location>
</feature>
<dbReference type="SMART" id="SM01323">
    <property type="entry name" value="YajC"/>
    <property type="match status" value="1"/>
</dbReference>
<feature type="transmembrane region" description="Helical" evidence="11">
    <location>
        <begin position="6"/>
        <end position="23"/>
    </location>
</feature>
<evidence type="ECO:0000256" key="2">
    <source>
        <dbReference type="ARBA" id="ARBA00006742"/>
    </source>
</evidence>
<dbReference type="OrthoDB" id="3267178at2"/>
<dbReference type="Pfam" id="PF02699">
    <property type="entry name" value="YajC"/>
    <property type="match status" value="1"/>
</dbReference>
<keyword evidence="6" id="KW-0653">Protein transport</keyword>
<keyword evidence="9 11" id="KW-0472">Membrane</keyword>
<dbReference type="PANTHER" id="PTHR33909:SF1">
    <property type="entry name" value="SEC TRANSLOCON ACCESSORY COMPLEX SUBUNIT YAJC"/>
    <property type="match status" value="1"/>
</dbReference>
<evidence type="ECO:0000256" key="4">
    <source>
        <dbReference type="ARBA" id="ARBA00022475"/>
    </source>
</evidence>
<dbReference type="EMBL" id="RZGZ01000002">
    <property type="protein sequence ID" value="RUR00737.1"/>
    <property type="molecule type" value="Genomic_DNA"/>
</dbReference>
<keyword evidence="13" id="KW-1185">Reference proteome</keyword>
<evidence type="ECO:0000256" key="8">
    <source>
        <dbReference type="ARBA" id="ARBA00023010"/>
    </source>
</evidence>
<dbReference type="GO" id="GO:0005886">
    <property type="term" value="C:plasma membrane"/>
    <property type="evidence" value="ECO:0007669"/>
    <property type="project" value="UniProtKB-SubCell"/>
</dbReference>
<sequence>MDPITLGMLAILAVLIFFMFRNGQKRKRDTEALQSKVAPGAEVMTNFGLFGTILTMDEDDNKVGLEVAPGTVVTVHRQTIARVIDDVEAETVAGDDVIVDETSASSDPLVAGEPVIDVRTDAEKQADAEKKSDN</sequence>
<keyword evidence="5 11" id="KW-0812">Transmembrane</keyword>
<accession>A0A433JRS1</accession>
<evidence type="ECO:0000256" key="5">
    <source>
        <dbReference type="ARBA" id="ARBA00022692"/>
    </source>
</evidence>